<evidence type="ECO:0000313" key="2">
    <source>
        <dbReference type="EMBL" id="KAK0978970.1"/>
    </source>
</evidence>
<dbReference type="PANTHER" id="PTHR42047:SF1">
    <property type="entry name" value="PROTEIN, PUTATIVE (AFU_ORTHOLOGUE AFUA_6G03560)-RELATED"/>
    <property type="match status" value="1"/>
</dbReference>
<dbReference type="EMBL" id="JAUJLE010000125">
    <property type="protein sequence ID" value="KAK0978970.1"/>
    <property type="molecule type" value="Genomic_DNA"/>
</dbReference>
<organism evidence="2 3">
    <name type="scientific">Friedmanniomyces endolithicus</name>
    <dbReference type="NCBI Taxonomy" id="329885"/>
    <lineage>
        <taxon>Eukaryota</taxon>
        <taxon>Fungi</taxon>
        <taxon>Dikarya</taxon>
        <taxon>Ascomycota</taxon>
        <taxon>Pezizomycotina</taxon>
        <taxon>Dothideomycetes</taxon>
        <taxon>Dothideomycetidae</taxon>
        <taxon>Mycosphaerellales</taxon>
        <taxon>Teratosphaeriaceae</taxon>
        <taxon>Friedmanniomyces</taxon>
    </lineage>
</organism>
<comment type="caution">
    <text evidence="2">The sequence shown here is derived from an EMBL/GenBank/DDBJ whole genome shotgun (WGS) entry which is preliminary data.</text>
</comment>
<sequence length="161" mass="16713">MKTAIALASLAAFTTSVQAQYFALTAVHSGSPIHFLPVNAAGGILQLGGISTHYCPETVQHEGGCPNTVFTNFLGGNGGLSMGALVPGGQVAYVDPKCGAVKYTEPHSAFIPVGAITDGFSFTQGSSFGILSWGEGFIVSYDDSLNHHPLSEHVLIFKGLQ</sequence>
<feature type="signal peptide" evidence="1">
    <location>
        <begin position="1"/>
        <end position="19"/>
    </location>
</feature>
<keyword evidence="1" id="KW-0732">Signal</keyword>
<accession>A0AAN6KES8</accession>
<evidence type="ECO:0000313" key="3">
    <source>
        <dbReference type="Proteomes" id="UP001175353"/>
    </source>
</evidence>
<dbReference type="AlphaFoldDB" id="A0AAN6KES8"/>
<dbReference type="PANTHER" id="PTHR42047">
    <property type="entry name" value="PROTEIN, PUTATIVE (AFU_ORTHOLOGUE AFUA_6G03560)-RELATED"/>
    <property type="match status" value="1"/>
</dbReference>
<dbReference type="InterPro" id="IPR052820">
    <property type="entry name" value="PhiA_domain"/>
</dbReference>
<evidence type="ECO:0000256" key="1">
    <source>
        <dbReference type="SAM" id="SignalP"/>
    </source>
</evidence>
<reference evidence="2" key="1">
    <citation type="submission" date="2023-06" db="EMBL/GenBank/DDBJ databases">
        <title>Black Yeasts Isolated from many extreme environments.</title>
        <authorList>
            <person name="Coleine C."/>
            <person name="Stajich J.E."/>
            <person name="Selbmann L."/>
        </authorList>
    </citation>
    <scope>NUCLEOTIDE SEQUENCE</scope>
    <source>
        <strain evidence="2">CCFEE 5200</strain>
    </source>
</reference>
<keyword evidence="3" id="KW-1185">Reference proteome</keyword>
<gene>
    <name evidence="2" type="ORF">LTR91_012810</name>
</gene>
<feature type="chain" id="PRO_5042935672" evidence="1">
    <location>
        <begin position="20"/>
        <end position="161"/>
    </location>
</feature>
<proteinExistence type="predicted"/>
<name>A0AAN6KES8_9PEZI</name>
<dbReference type="Proteomes" id="UP001175353">
    <property type="component" value="Unassembled WGS sequence"/>
</dbReference>
<protein>
    <submittedName>
        <fullName evidence="2">Uncharacterized protein</fullName>
    </submittedName>
</protein>